<dbReference type="PRINTS" id="PR00368">
    <property type="entry name" value="FADPNR"/>
</dbReference>
<dbReference type="GO" id="GO:0016651">
    <property type="term" value="F:oxidoreductase activity, acting on NAD(P)H"/>
    <property type="evidence" value="ECO:0007669"/>
    <property type="project" value="TreeGrafter"/>
</dbReference>
<dbReference type="Pfam" id="PF07992">
    <property type="entry name" value="Pyr_redox_2"/>
    <property type="match status" value="1"/>
</dbReference>
<dbReference type="EMBL" id="FZNW01000021">
    <property type="protein sequence ID" value="SNR82807.1"/>
    <property type="molecule type" value="Genomic_DNA"/>
</dbReference>
<dbReference type="InterPro" id="IPR023753">
    <property type="entry name" value="FAD/NAD-binding_dom"/>
</dbReference>
<keyword evidence="8" id="KW-1185">Reference proteome</keyword>
<proteinExistence type="predicted"/>
<organism evidence="7 8">
    <name type="scientific">Haloechinothrix alba</name>
    <dbReference type="NCBI Taxonomy" id="664784"/>
    <lineage>
        <taxon>Bacteria</taxon>
        <taxon>Bacillati</taxon>
        <taxon>Actinomycetota</taxon>
        <taxon>Actinomycetes</taxon>
        <taxon>Pseudonocardiales</taxon>
        <taxon>Pseudonocardiaceae</taxon>
        <taxon>Haloechinothrix</taxon>
    </lineage>
</organism>
<dbReference type="Proteomes" id="UP000198348">
    <property type="component" value="Unassembled WGS sequence"/>
</dbReference>
<dbReference type="PRINTS" id="PR00411">
    <property type="entry name" value="PNDRDTASEI"/>
</dbReference>
<dbReference type="Gene3D" id="3.30.390.30">
    <property type="match status" value="1"/>
</dbReference>
<feature type="domain" description="FAD/NAD(P)-binding" evidence="5">
    <location>
        <begin position="5"/>
        <end position="304"/>
    </location>
</feature>
<evidence type="ECO:0000259" key="5">
    <source>
        <dbReference type="Pfam" id="PF07992"/>
    </source>
</evidence>
<evidence type="ECO:0000313" key="8">
    <source>
        <dbReference type="Proteomes" id="UP000198348"/>
    </source>
</evidence>
<dbReference type="InterPro" id="IPR050446">
    <property type="entry name" value="FAD-oxidoreductase/Apoptosis"/>
</dbReference>
<evidence type="ECO:0000256" key="1">
    <source>
        <dbReference type="ARBA" id="ARBA00001974"/>
    </source>
</evidence>
<keyword evidence="2" id="KW-0285">Flavoprotein</keyword>
<keyword evidence="4" id="KW-0560">Oxidoreductase</keyword>
<dbReference type="InterPro" id="IPR036188">
    <property type="entry name" value="FAD/NAD-bd_sf"/>
</dbReference>
<protein>
    <submittedName>
        <fullName evidence="7">Reductase C-terminal</fullName>
    </submittedName>
</protein>
<evidence type="ECO:0000313" key="7">
    <source>
        <dbReference type="EMBL" id="SNR82807.1"/>
    </source>
</evidence>
<name>A0A238ZHH4_9PSEU</name>
<comment type="cofactor">
    <cofactor evidence="1">
        <name>FAD</name>
        <dbReference type="ChEBI" id="CHEBI:57692"/>
    </cofactor>
</comment>
<evidence type="ECO:0000256" key="4">
    <source>
        <dbReference type="ARBA" id="ARBA00023002"/>
    </source>
</evidence>
<reference evidence="7 8" key="1">
    <citation type="submission" date="2017-06" db="EMBL/GenBank/DDBJ databases">
        <authorList>
            <person name="Kim H.J."/>
            <person name="Triplett B.A."/>
        </authorList>
    </citation>
    <scope>NUCLEOTIDE SEQUENCE [LARGE SCALE GENOMIC DNA]</scope>
    <source>
        <strain evidence="7 8">DSM 45207</strain>
    </source>
</reference>
<evidence type="ECO:0000256" key="3">
    <source>
        <dbReference type="ARBA" id="ARBA00022827"/>
    </source>
</evidence>
<dbReference type="PANTHER" id="PTHR43557">
    <property type="entry name" value="APOPTOSIS-INDUCING FACTOR 1"/>
    <property type="match status" value="1"/>
</dbReference>
<feature type="domain" description="Reductase C-terminal" evidence="6">
    <location>
        <begin position="325"/>
        <end position="396"/>
    </location>
</feature>
<evidence type="ECO:0000256" key="2">
    <source>
        <dbReference type="ARBA" id="ARBA00022630"/>
    </source>
</evidence>
<dbReference type="Gene3D" id="3.50.50.60">
    <property type="entry name" value="FAD/NAD(P)-binding domain"/>
    <property type="match status" value="2"/>
</dbReference>
<dbReference type="PANTHER" id="PTHR43557:SF2">
    <property type="entry name" value="RIESKE DOMAIN-CONTAINING PROTEIN-RELATED"/>
    <property type="match status" value="1"/>
</dbReference>
<keyword evidence="3" id="KW-0274">FAD</keyword>
<sequence>MSVEHLVVVGASLAGLRAVEAARKAGFDGRITLVGAEEHLPYDRPPLSKAFLEGDRLDGAPEIPLFRSGETFRHELDVHLMLGEPATALDPERKVVCVGQREVAYDALVLATGATARDLPGTQGLDGVHTLRTVDDAVAVRAALEGGARTVVVGAGFIGSEVAATARKRGLDVTVVETLPTPLQAAVGRTMGEICSSLHTRNATGLRCGVSVDSVEGRARVERVVLSDGSVLDADLVVVGIGAAPSTGWLAGSGLVVDDGIHCDATLWTGVEGVYAAGDVARWYNPLFDRAMRLEHWTSAAEQGARAARNALDPPTARSYSTVPYFWSDWYGSRIQFVGVADADELVIVDADPDPGSRCVALYRAGDAVAGAMTINAPTEIMKYRGMIAKRASWRDALSFAESRRAVAGVS</sequence>
<dbReference type="Pfam" id="PF14759">
    <property type="entry name" value="Reductase_C"/>
    <property type="match status" value="1"/>
</dbReference>
<dbReference type="AlphaFoldDB" id="A0A238ZHH4"/>
<dbReference type="SUPFAM" id="SSF51905">
    <property type="entry name" value="FAD/NAD(P)-binding domain"/>
    <property type="match status" value="1"/>
</dbReference>
<dbReference type="RefSeq" id="WP_089302959.1">
    <property type="nucleotide sequence ID" value="NZ_FZNW01000021.1"/>
</dbReference>
<dbReference type="InterPro" id="IPR028202">
    <property type="entry name" value="Reductase_C"/>
</dbReference>
<gene>
    <name evidence="7" type="ORF">SAMN06265360_12181</name>
</gene>
<evidence type="ECO:0000259" key="6">
    <source>
        <dbReference type="Pfam" id="PF14759"/>
    </source>
</evidence>
<dbReference type="SUPFAM" id="SSF55424">
    <property type="entry name" value="FAD/NAD-linked reductases, dimerisation (C-terminal) domain"/>
    <property type="match status" value="1"/>
</dbReference>
<dbReference type="GO" id="GO:0005737">
    <property type="term" value="C:cytoplasm"/>
    <property type="evidence" value="ECO:0007669"/>
    <property type="project" value="TreeGrafter"/>
</dbReference>
<accession>A0A238ZHH4</accession>
<dbReference type="OrthoDB" id="4475657at2"/>
<dbReference type="InterPro" id="IPR016156">
    <property type="entry name" value="FAD/NAD-linked_Rdtase_dimer_sf"/>
</dbReference>